<comment type="caution">
    <text evidence="1">The sequence shown here is derived from an EMBL/GenBank/DDBJ whole genome shotgun (WGS) entry which is preliminary data.</text>
</comment>
<dbReference type="Proteomes" id="UP000248291">
    <property type="component" value="Unassembled WGS sequence"/>
</dbReference>
<evidence type="ECO:0000313" key="1">
    <source>
        <dbReference type="EMBL" id="GBH18788.1"/>
    </source>
</evidence>
<organism evidence="1 2">
    <name type="scientific">Pseudomonas syringae pv. actinidiae</name>
    <dbReference type="NCBI Taxonomy" id="103796"/>
    <lineage>
        <taxon>Bacteria</taxon>
        <taxon>Pseudomonadati</taxon>
        <taxon>Pseudomonadota</taxon>
        <taxon>Gammaproteobacteria</taxon>
        <taxon>Pseudomonadales</taxon>
        <taxon>Pseudomonadaceae</taxon>
        <taxon>Pseudomonas</taxon>
        <taxon>Pseudomonas syringae</taxon>
    </lineage>
</organism>
<dbReference type="AlphaFoldDB" id="A0AAN4Q960"/>
<reference evidence="1 2" key="1">
    <citation type="submission" date="2018-04" db="EMBL/GenBank/DDBJ databases">
        <title>Draft genome sequence of Pseudomonas syringae pv. actinidiae biovar 3 strains isolated from kiwifruit in Kagawa prefecture.</title>
        <authorList>
            <person name="Tabuchi M."/>
            <person name="Saito M."/>
            <person name="Fujiwara S."/>
            <person name="Sasa N."/>
            <person name="Akimitsu K."/>
            <person name="Gomi K."/>
            <person name="Konishi-Sugita S."/>
            <person name="Hamano K."/>
            <person name="Kataoka I."/>
        </authorList>
    </citation>
    <scope>NUCLEOTIDE SEQUENCE [LARGE SCALE GENOMIC DNA]</scope>
    <source>
        <strain evidence="1 2">MAFF212211</strain>
    </source>
</reference>
<name>A0AAN4Q960_PSESF</name>
<protein>
    <submittedName>
        <fullName evidence="1">Uncharacterized protein</fullName>
    </submittedName>
</protein>
<sequence>MARVVHGRTNAVRDPSESKLNICRHLHNDKCIFYFNKYSHALIMPIKSVIPRHRNNIIATVQNRHISGT</sequence>
<evidence type="ECO:0000313" key="2">
    <source>
        <dbReference type="Proteomes" id="UP000248291"/>
    </source>
</evidence>
<proteinExistence type="predicted"/>
<accession>A0AAN4Q960</accession>
<gene>
    <name evidence="1" type="ORF">KPSA3_04780</name>
</gene>
<dbReference type="EMBL" id="BGKA01000178">
    <property type="protein sequence ID" value="GBH18788.1"/>
    <property type="molecule type" value="Genomic_DNA"/>
</dbReference>